<feature type="transmembrane region" description="Helical" evidence="1">
    <location>
        <begin position="51"/>
        <end position="70"/>
    </location>
</feature>
<feature type="transmembrane region" description="Helical" evidence="1">
    <location>
        <begin position="82"/>
        <end position="101"/>
    </location>
</feature>
<gene>
    <name evidence="2" type="ORF">BDV98DRAFT_360986</name>
</gene>
<evidence type="ECO:0000313" key="2">
    <source>
        <dbReference type="EMBL" id="TFL04123.1"/>
    </source>
</evidence>
<sequence>MRMKEDSRNTRNEYRKTTWSTLKEALTSESFKPIHTRTCHPPSSQLPSIRTRIRIVLAIVLLLIALRLDVSRSMMLRHRPVNVHPLIFLILILVILFKVRWNPVASGVPVLLVFLFLLVVFPMVAATLNGMSEVSWRSGD</sequence>
<keyword evidence="1" id="KW-0812">Transmembrane</keyword>
<dbReference type="AlphaFoldDB" id="A0A5C3QQ60"/>
<evidence type="ECO:0000313" key="3">
    <source>
        <dbReference type="Proteomes" id="UP000305067"/>
    </source>
</evidence>
<dbReference type="Proteomes" id="UP000305067">
    <property type="component" value="Unassembled WGS sequence"/>
</dbReference>
<dbReference type="EMBL" id="ML178819">
    <property type="protein sequence ID" value="TFL04123.1"/>
    <property type="molecule type" value="Genomic_DNA"/>
</dbReference>
<accession>A0A5C3QQ60</accession>
<organism evidence="2 3">
    <name type="scientific">Pterulicium gracile</name>
    <dbReference type="NCBI Taxonomy" id="1884261"/>
    <lineage>
        <taxon>Eukaryota</taxon>
        <taxon>Fungi</taxon>
        <taxon>Dikarya</taxon>
        <taxon>Basidiomycota</taxon>
        <taxon>Agaricomycotina</taxon>
        <taxon>Agaricomycetes</taxon>
        <taxon>Agaricomycetidae</taxon>
        <taxon>Agaricales</taxon>
        <taxon>Pleurotineae</taxon>
        <taxon>Pterulaceae</taxon>
        <taxon>Pterulicium</taxon>
    </lineage>
</organism>
<keyword evidence="1" id="KW-1133">Transmembrane helix</keyword>
<keyword evidence="1" id="KW-0472">Membrane</keyword>
<name>A0A5C3QQ60_9AGAR</name>
<protein>
    <submittedName>
        <fullName evidence="2">Uncharacterized protein</fullName>
    </submittedName>
</protein>
<feature type="transmembrane region" description="Helical" evidence="1">
    <location>
        <begin position="107"/>
        <end position="128"/>
    </location>
</feature>
<reference evidence="2 3" key="1">
    <citation type="journal article" date="2019" name="Nat. Ecol. Evol.">
        <title>Megaphylogeny resolves global patterns of mushroom evolution.</title>
        <authorList>
            <person name="Varga T."/>
            <person name="Krizsan K."/>
            <person name="Foldi C."/>
            <person name="Dima B."/>
            <person name="Sanchez-Garcia M."/>
            <person name="Sanchez-Ramirez S."/>
            <person name="Szollosi G.J."/>
            <person name="Szarkandi J.G."/>
            <person name="Papp V."/>
            <person name="Albert L."/>
            <person name="Andreopoulos W."/>
            <person name="Angelini C."/>
            <person name="Antonin V."/>
            <person name="Barry K.W."/>
            <person name="Bougher N.L."/>
            <person name="Buchanan P."/>
            <person name="Buyck B."/>
            <person name="Bense V."/>
            <person name="Catcheside P."/>
            <person name="Chovatia M."/>
            <person name="Cooper J."/>
            <person name="Damon W."/>
            <person name="Desjardin D."/>
            <person name="Finy P."/>
            <person name="Geml J."/>
            <person name="Haridas S."/>
            <person name="Hughes K."/>
            <person name="Justo A."/>
            <person name="Karasinski D."/>
            <person name="Kautmanova I."/>
            <person name="Kiss B."/>
            <person name="Kocsube S."/>
            <person name="Kotiranta H."/>
            <person name="LaButti K.M."/>
            <person name="Lechner B.E."/>
            <person name="Liimatainen K."/>
            <person name="Lipzen A."/>
            <person name="Lukacs Z."/>
            <person name="Mihaltcheva S."/>
            <person name="Morgado L.N."/>
            <person name="Niskanen T."/>
            <person name="Noordeloos M.E."/>
            <person name="Ohm R.A."/>
            <person name="Ortiz-Santana B."/>
            <person name="Ovrebo C."/>
            <person name="Racz N."/>
            <person name="Riley R."/>
            <person name="Savchenko A."/>
            <person name="Shiryaev A."/>
            <person name="Soop K."/>
            <person name="Spirin V."/>
            <person name="Szebenyi C."/>
            <person name="Tomsovsky M."/>
            <person name="Tulloss R.E."/>
            <person name="Uehling J."/>
            <person name="Grigoriev I.V."/>
            <person name="Vagvolgyi C."/>
            <person name="Papp T."/>
            <person name="Martin F.M."/>
            <person name="Miettinen O."/>
            <person name="Hibbett D.S."/>
            <person name="Nagy L.G."/>
        </authorList>
    </citation>
    <scope>NUCLEOTIDE SEQUENCE [LARGE SCALE GENOMIC DNA]</scope>
    <source>
        <strain evidence="2 3">CBS 309.79</strain>
    </source>
</reference>
<proteinExistence type="predicted"/>
<evidence type="ECO:0000256" key="1">
    <source>
        <dbReference type="SAM" id="Phobius"/>
    </source>
</evidence>
<keyword evidence="3" id="KW-1185">Reference proteome</keyword>